<dbReference type="eggNOG" id="KOG0971">
    <property type="taxonomic scope" value="Eukaryota"/>
</dbReference>
<keyword evidence="6" id="KW-0206">Cytoskeleton</keyword>
<dbReference type="GO" id="GO:0051286">
    <property type="term" value="C:cell tip"/>
    <property type="evidence" value="ECO:0000318"/>
    <property type="project" value="GO_Central"/>
</dbReference>
<dbReference type="Gene3D" id="2.30.30.190">
    <property type="entry name" value="CAP Gly-rich-like domain"/>
    <property type="match status" value="1"/>
</dbReference>
<evidence type="ECO:0000256" key="7">
    <source>
        <dbReference type="SAM" id="Coils"/>
    </source>
</evidence>
<evidence type="ECO:0000256" key="8">
    <source>
        <dbReference type="SAM" id="MobiDB-lite"/>
    </source>
</evidence>
<feature type="region of interest" description="Disordered" evidence="8">
    <location>
        <begin position="802"/>
        <end position="849"/>
    </location>
</feature>
<keyword evidence="3" id="KW-0493">Microtubule</keyword>
<dbReference type="GO" id="GO:0005875">
    <property type="term" value="C:microtubule associated complex"/>
    <property type="evidence" value="ECO:0000318"/>
    <property type="project" value="GO_Central"/>
</dbReference>
<feature type="region of interest" description="Disordered" evidence="8">
    <location>
        <begin position="83"/>
        <end position="109"/>
    </location>
</feature>
<dbReference type="GO" id="GO:0005874">
    <property type="term" value="C:microtubule"/>
    <property type="evidence" value="ECO:0007669"/>
    <property type="project" value="UniProtKB-KW"/>
</dbReference>
<dbReference type="VEuPathDB" id="FungiDB:SJAG_00140"/>
<gene>
    <name evidence="11" type="primary">ssm4</name>
    <name evidence="10" type="ORF">SJAG_00140</name>
</gene>
<dbReference type="InterPro" id="IPR000938">
    <property type="entry name" value="CAP-Gly_domain"/>
</dbReference>
<dbReference type="Pfam" id="PF01302">
    <property type="entry name" value="CAP_GLY"/>
    <property type="match status" value="1"/>
</dbReference>
<protein>
    <recommendedName>
        <fullName evidence="9">CAP-Gly domain-containing protein</fullName>
    </recommendedName>
</protein>
<feature type="coiled-coil region" evidence="7">
    <location>
        <begin position="155"/>
        <end position="276"/>
    </location>
</feature>
<dbReference type="GO" id="GO:0005819">
    <property type="term" value="C:spindle"/>
    <property type="evidence" value="ECO:0000318"/>
    <property type="project" value="GO_Central"/>
</dbReference>
<dbReference type="STRING" id="402676.B6JXJ8"/>
<dbReference type="JaponicusDB" id="SJAG_00140">
    <property type="gene designation" value="ssm4"/>
</dbReference>
<evidence type="ECO:0000313" key="10">
    <source>
        <dbReference type="EMBL" id="EEB05142.1"/>
    </source>
</evidence>
<evidence type="ECO:0000313" key="12">
    <source>
        <dbReference type="Proteomes" id="UP000001744"/>
    </source>
</evidence>
<keyword evidence="12" id="KW-1185">Reference proteome</keyword>
<feature type="domain" description="CAP-Gly" evidence="9">
    <location>
        <begin position="23"/>
        <end position="65"/>
    </location>
</feature>
<dbReference type="HOGENOM" id="CLU_297201_0_0_1"/>
<evidence type="ECO:0000256" key="2">
    <source>
        <dbReference type="ARBA" id="ARBA00022490"/>
    </source>
</evidence>
<dbReference type="PROSITE" id="PS50245">
    <property type="entry name" value="CAP_GLY_2"/>
    <property type="match status" value="1"/>
</dbReference>
<dbReference type="GO" id="GO:0005816">
    <property type="term" value="C:spindle pole body"/>
    <property type="evidence" value="ECO:0000318"/>
    <property type="project" value="GO_Central"/>
</dbReference>
<evidence type="ECO:0000313" key="11">
    <source>
        <dbReference type="JaponicusDB" id="SJAG_00140"/>
    </source>
</evidence>
<evidence type="ECO:0000256" key="5">
    <source>
        <dbReference type="ARBA" id="ARBA00023054"/>
    </source>
</evidence>
<evidence type="ECO:0000256" key="6">
    <source>
        <dbReference type="ARBA" id="ARBA00023212"/>
    </source>
</evidence>
<dbReference type="PANTHER" id="PTHR18916:SF6">
    <property type="entry name" value="DYNACTIN SUBUNIT 1"/>
    <property type="match status" value="1"/>
</dbReference>
<feature type="compositionally biased region" description="Polar residues" evidence="8">
    <location>
        <begin position="825"/>
        <end position="849"/>
    </location>
</feature>
<evidence type="ECO:0000259" key="9">
    <source>
        <dbReference type="PROSITE" id="PS50245"/>
    </source>
</evidence>
<dbReference type="SMART" id="SM01052">
    <property type="entry name" value="CAP_GLY"/>
    <property type="match status" value="1"/>
</dbReference>
<dbReference type="Proteomes" id="UP000001744">
    <property type="component" value="Unassembled WGS sequence"/>
</dbReference>
<evidence type="ECO:0000256" key="3">
    <source>
        <dbReference type="ARBA" id="ARBA00022701"/>
    </source>
</evidence>
<keyword evidence="5 7" id="KW-0175">Coiled coil</keyword>
<reference evidence="10 12" key="1">
    <citation type="journal article" date="2011" name="Science">
        <title>Comparative functional genomics of the fission yeasts.</title>
        <authorList>
            <person name="Rhind N."/>
            <person name="Chen Z."/>
            <person name="Yassour M."/>
            <person name="Thompson D.A."/>
            <person name="Haas B.J."/>
            <person name="Habib N."/>
            <person name="Wapinski I."/>
            <person name="Roy S."/>
            <person name="Lin M.F."/>
            <person name="Heiman D.I."/>
            <person name="Young S.K."/>
            <person name="Furuya K."/>
            <person name="Guo Y."/>
            <person name="Pidoux A."/>
            <person name="Chen H.M."/>
            <person name="Robbertse B."/>
            <person name="Goldberg J.M."/>
            <person name="Aoki K."/>
            <person name="Bayne E.H."/>
            <person name="Berlin A.M."/>
            <person name="Desjardins C.A."/>
            <person name="Dobbs E."/>
            <person name="Dukaj L."/>
            <person name="Fan L."/>
            <person name="FitzGerald M.G."/>
            <person name="French C."/>
            <person name="Gujja S."/>
            <person name="Hansen K."/>
            <person name="Keifenheim D."/>
            <person name="Levin J.Z."/>
            <person name="Mosher R.A."/>
            <person name="Mueller C.A."/>
            <person name="Pfiffner J."/>
            <person name="Priest M."/>
            <person name="Russ C."/>
            <person name="Smialowska A."/>
            <person name="Swoboda P."/>
            <person name="Sykes S.M."/>
            <person name="Vaughn M."/>
            <person name="Vengrova S."/>
            <person name="Yoder R."/>
            <person name="Zeng Q."/>
            <person name="Allshire R."/>
            <person name="Baulcombe D."/>
            <person name="Birren B.W."/>
            <person name="Brown W."/>
            <person name="Ekwall K."/>
            <person name="Kellis M."/>
            <person name="Leatherwood J."/>
            <person name="Levin H."/>
            <person name="Margalit H."/>
            <person name="Martienssen R."/>
            <person name="Nieduszynski C.A."/>
            <person name="Spatafora J.W."/>
            <person name="Friedman N."/>
            <person name="Dalgaard J.Z."/>
            <person name="Baumann P."/>
            <person name="Niki H."/>
            <person name="Regev A."/>
            <person name="Nusbaum C."/>
        </authorList>
    </citation>
    <scope>NUCLEOTIDE SEQUENCE [LARGE SCALE GENOMIC DNA]</scope>
    <source>
        <strain evidence="12">yFS275 / FY16936</strain>
    </source>
</reference>
<dbReference type="GO" id="GO:0000743">
    <property type="term" value="P:nuclear migration involved in conjugation with cellular fusion"/>
    <property type="evidence" value="ECO:0000318"/>
    <property type="project" value="GO_Central"/>
</dbReference>
<dbReference type="GO" id="GO:0030286">
    <property type="term" value="C:dynein complex"/>
    <property type="evidence" value="ECO:0007669"/>
    <property type="project" value="UniProtKB-KW"/>
</dbReference>
<dbReference type="OrthoDB" id="2130750at2759"/>
<keyword evidence="2" id="KW-0963">Cytoplasm</keyword>
<sequence>MKGLQLGSSIRTQNHEGIVRYIGNTSFSEGNWIGVELTHGIGKNDGSVNGKRYFHCAPGKGLFIRPQKILEIVASKQKLAKERKHSDVRRLSFSRNSSVPRKTASAVTDNSPITLASAQATVEKTEDENVAQLPKDASVPKPSTEEGSTDGLIRLKQYKEQIEVLQQKNEATSLKLKSLEKELAENEVWRAVRPKLQAKLASMQETIDTLQKSIRKHQTSETALVVKQQELKDMLELVTLDKELAEERVEQLTDELDRVQMKLVKLGDELATLQNQTDALSSVDFASSHSEDAWIQLETQNMQYHDALVLLKKITKEKEEKLRQELLNAREQISCQTAELQDNKNIKQELQLAEEKVAYLQEQVDANYGQSEMMEELVENNIALKTRIEELVAEISTTASKENQFVHTEAEYLEKELLLKEEIEHKNTQLDELESFLDEQIEDIDHLEEGIKKLTEASRGLREELNERDQQVERLKVLLADAFTQEKKQFLEQKIAQLEHELLVARLEKDVAIVSNECTNRKKVLMEQVPLNTVLSLNTDAYFHLLLVRSMCQLFQKAQSNGLFALYHELASSSERQLLETICCRLERTICWTNTLILAIDSSPKEETLFTVVTLNQTIQRLTDFLAQAFNCICLQTSWLAKFSEGLQKNTLAFAQASIELGEIMAPFLLHLYIHDILSLIREYINISTEHAIQDTETQTRIRSLQSVCLSIQTALESRHKSRQIITTTQKTATMLGELASYRHELLSASQSQGVEKLLHSSHWQTLEQLVYDDANYMPVSESKSTWEERCLCALEATSQESIQPASPGATETYPSVPACPSMEVESSASQTPEAPTTTIPDTQSSTNSLINKQQSLTAPKSPTPTASAAPNEVTDVVNATALATTATVAAVSPYAVPSSGSSVTEKLLEEAQSLLSKVVLQTKPEDPSISDLDWLNETILPQHNLQHPISVLHNSLPAMKAIRELADSICGQPFSVECQLLRSWTPQSQRPSHRHFKHLQQYERLKQMLRTAL</sequence>
<organism evidence="10 12">
    <name type="scientific">Schizosaccharomyces japonicus (strain yFS275 / FY16936)</name>
    <name type="common">Fission yeast</name>
    <dbReference type="NCBI Taxonomy" id="402676"/>
    <lineage>
        <taxon>Eukaryota</taxon>
        <taxon>Fungi</taxon>
        <taxon>Dikarya</taxon>
        <taxon>Ascomycota</taxon>
        <taxon>Taphrinomycotina</taxon>
        <taxon>Schizosaccharomycetes</taxon>
        <taxon>Schizosaccharomycetales</taxon>
        <taxon>Schizosaccharomycetaceae</taxon>
        <taxon>Schizosaccharomyces</taxon>
    </lineage>
</organism>
<dbReference type="InterPro" id="IPR036859">
    <property type="entry name" value="CAP-Gly_dom_sf"/>
</dbReference>
<dbReference type="GeneID" id="7049703"/>
<accession>B6JXJ8</accession>
<evidence type="ECO:0000256" key="1">
    <source>
        <dbReference type="ARBA" id="ARBA00004186"/>
    </source>
</evidence>
<comment type="subcellular location">
    <subcellularLocation>
        <location evidence="1">Cytoplasm</location>
        <location evidence="1">Cytoskeleton</location>
        <location evidence="1">Spindle</location>
    </subcellularLocation>
</comment>
<feature type="region of interest" description="Disordered" evidence="8">
    <location>
        <begin position="131"/>
        <end position="151"/>
    </location>
</feature>
<keyword evidence="4" id="KW-0243">Dynein</keyword>
<feature type="coiled-coil region" evidence="7">
    <location>
        <begin position="430"/>
        <end position="508"/>
    </location>
</feature>
<dbReference type="SUPFAM" id="SSF74924">
    <property type="entry name" value="Cap-Gly domain"/>
    <property type="match status" value="1"/>
</dbReference>
<evidence type="ECO:0000256" key="4">
    <source>
        <dbReference type="ARBA" id="ARBA00023017"/>
    </source>
</evidence>
<proteinExistence type="predicted"/>
<dbReference type="PROSITE" id="PS00845">
    <property type="entry name" value="CAP_GLY_1"/>
    <property type="match status" value="1"/>
</dbReference>
<dbReference type="AlphaFoldDB" id="B6JXJ8"/>
<dbReference type="GO" id="GO:0000132">
    <property type="term" value="P:establishment of mitotic spindle orientation"/>
    <property type="evidence" value="ECO:0000318"/>
    <property type="project" value="GO_Central"/>
</dbReference>
<dbReference type="EMBL" id="KE651166">
    <property type="protein sequence ID" value="EEB05142.1"/>
    <property type="molecule type" value="Genomic_DNA"/>
</dbReference>
<name>B6JXJ8_SCHJY</name>
<dbReference type="RefSeq" id="XP_002171435.1">
    <property type="nucleotide sequence ID" value="XM_002171399.1"/>
</dbReference>
<feature type="compositionally biased region" description="Polar residues" evidence="8">
    <location>
        <begin position="93"/>
        <end position="109"/>
    </location>
</feature>
<dbReference type="PANTHER" id="PTHR18916">
    <property type="entry name" value="DYNACTIN 1-RELATED MICROTUBULE-BINDING"/>
    <property type="match status" value="1"/>
</dbReference>
<feature type="coiled-coil region" evidence="7">
    <location>
        <begin position="312"/>
        <end position="394"/>
    </location>
</feature>